<evidence type="ECO:0000313" key="2">
    <source>
        <dbReference type="EMBL" id="EGD60672.1"/>
    </source>
</evidence>
<dbReference type="EMBL" id="AEWJ01000013">
    <property type="protein sequence ID" value="EGD60672.1"/>
    <property type="molecule type" value="Genomic_DNA"/>
</dbReference>
<dbReference type="eggNOG" id="COG2267">
    <property type="taxonomic scope" value="Bacteria"/>
</dbReference>
<proteinExistence type="predicted"/>
<dbReference type="Pfam" id="PF00561">
    <property type="entry name" value="Abhydrolase_1"/>
    <property type="match status" value="1"/>
</dbReference>
<organism evidence="2 3">
    <name type="scientific">Novosphingobium nitrogenifigens DSM 19370</name>
    <dbReference type="NCBI Taxonomy" id="983920"/>
    <lineage>
        <taxon>Bacteria</taxon>
        <taxon>Pseudomonadati</taxon>
        <taxon>Pseudomonadota</taxon>
        <taxon>Alphaproteobacteria</taxon>
        <taxon>Sphingomonadales</taxon>
        <taxon>Sphingomonadaceae</taxon>
        <taxon>Novosphingobium</taxon>
    </lineage>
</organism>
<feature type="domain" description="AB hydrolase-1" evidence="1">
    <location>
        <begin position="21"/>
        <end position="256"/>
    </location>
</feature>
<dbReference type="PRINTS" id="PR00412">
    <property type="entry name" value="EPOXHYDRLASE"/>
</dbReference>
<dbReference type="GO" id="GO:0047372">
    <property type="term" value="F:monoacylglycerol lipase activity"/>
    <property type="evidence" value="ECO:0007669"/>
    <property type="project" value="TreeGrafter"/>
</dbReference>
<dbReference type="SUPFAM" id="SSF53474">
    <property type="entry name" value="alpha/beta-Hydrolases"/>
    <property type="match status" value="1"/>
</dbReference>
<dbReference type="HOGENOM" id="CLU_020336_13_2_5"/>
<name>F1Z404_9SPHN</name>
<evidence type="ECO:0000313" key="3">
    <source>
        <dbReference type="Proteomes" id="UP000004728"/>
    </source>
</evidence>
<dbReference type="GO" id="GO:0046464">
    <property type="term" value="P:acylglycerol catabolic process"/>
    <property type="evidence" value="ECO:0007669"/>
    <property type="project" value="TreeGrafter"/>
</dbReference>
<dbReference type="InterPro" id="IPR000639">
    <property type="entry name" value="Epox_hydrolase-like"/>
</dbReference>
<dbReference type="InParanoid" id="F1Z404"/>
<dbReference type="InterPro" id="IPR029058">
    <property type="entry name" value="AB_hydrolase_fold"/>
</dbReference>
<dbReference type="PANTHER" id="PTHR43798">
    <property type="entry name" value="MONOACYLGLYCEROL LIPASE"/>
    <property type="match status" value="1"/>
</dbReference>
<protein>
    <submittedName>
        <fullName evidence="2">Alpha/beta hydrolase fold protein</fullName>
    </submittedName>
</protein>
<dbReference type="Proteomes" id="UP000004728">
    <property type="component" value="Unassembled WGS sequence"/>
</dbReference>
<evidence type="ECO:0000259" key="1">
    <source>
        <dbReference type="Pfam" id="PF00561"/>
    </source>
</evidence>
<gene>
    <name evidence="2" type="ORF">Y88_1753</name>
</gene>
<dbReference type="PRINTS" id="PR00111">
    <property type="entry name" value="ABHYDROLASE"/>
</dbReference>
<keyword evidence="2" id="KW-0378">Hydrolase</keyword>
<dbReference type="OrthoDB" id="8680283at2"/>
<keyword evidence="3" id="KW-1185">Reference proteome</keyword>
<dbReference type="InterPro" id="IPR050266">
    <property type="entry name" value="AB_hydrolase_sf"/>
</dbReference>
<reference evidence="2 3" key="1">
    <citation type="journal article" date="2012" name="J. Bacteriol.">
        <title>Draft Genome Sequence of Novosphingobium nitrogenifigens Y88T.</title>
        <authorList>
            <person name="Strabala T.J."/>
            <person name="Macdonald L."/>
            <person name="Liu V."/>
            <person name="Smit A.M."/>
        </authorList>
    </citation>
    <scope>NUCLEOTIDE SEQUENCE [LARGE SCALE GENOMIC DNA]</scope>
    <source>
        <strain evidence="2 3">DSM 19370</strain>
    </source>
</reference>
<sequence length="270" mass="29238">MPSRRHNSAMLSSPRRPSSTILIHGSGPGATGWSNFSGNIEALARHFHVYAVDMPGWGESDPCTKETLDHIGATIQFMDALGIAKAAVVGNSMGGIIALALAAEHPDRISHVITMGPAAHPGPKLFGAGDGPTEGLKVLQQAYRTPTPEAMHALVSIMVYDKTFATPDLCKARSDAALARPEHLANFLDMLAKGGPVTRFAPLDVLARSQIPMLLIHGRDDRVVHYENSLILNAYIPNSRMVLMNRCGHWAMIEHAEEFNRLVTDFVLHA</sequence>
<dbReference type="PANTHER" id="PTHR43798:SF5">
    <property type="entry name" value="MONOACYLGLYCEROL LIPASE ABHD6"/>
    <property type="match status" value="1"/>
</dbReference>
<dbReference type="Gene3D" id="3.40.50.1820">
    <property type="entry name" value="alpha/beta hydrolase"/>
    <property type="match status" value="1"/>
</dbReference>
<dbReference type="InterPro" id="IPR000073">
    <property type="entry name" value="AB_hydrolase_1"/>
</dbReference>
<dbReference type="AlphaFoldDB" id="F1Z404"/>
<dbReference type="FunCoup" id="F1Z404">
    <property type="interactions" value="472"/>
</dbReference>
<dbReference type="GO" id="GO:0016020">
    <property type="term" value="C:membrane"/>
    <property type="evidence" value="ECO:0007669"/>
    <property type="project" value="TreeGrafter"/>
</dbReference>
<dbReference type="STRING" id="983920.Y88_1753"/>
<comment type="caution">
    <text evidence="2">The sequence shown here is derived from an EMBL/GenBank/DDBJ whole genome shotgun (WGS) entry which is preliminary data.</text>
</comment>
<accession>F1Z404</accession>